<comment type="caution">
    <text evidence="3">The sequence shown here is derived from an EMBL/GenBank/DDBJ whole genome shotgun (WGS) entry which is preliminary data.</text>
</comment>
<protein>
    <submittedName>
        <fullName evidence="3">Outer membrane beta-barrel protein</fullName>
    </submittedName>
</protein>
<evidence type="ECO:0000259" key="2">
    <source>
        <dbReference type="Pfam" id="PF13568"/>
    </source>
</evidence>
<gene>
    <name evidence="3" type="ORF">ACFPIB_06000</name>
</gene>
<reference evidence="4" key="1">
    <citation type="journal article" date="2019" name="Int. J. Syst. Evol. Microbiol.">
        <title>The Global Catalogue of Microorganisms (GCM) 10K type strain sequencing project: providing services to taxonomists for standard genome sequencing and annotation.</title>
        <authorList>
            <consortium name="The Broad Institute Genomics Platform"/>
            <consortium name="The Broad Institute Genome Sequencing Center for Infectious Disease"/>
            <person name="Wu L."/>
            <person name="Ma J."/>
        </authorList>
    </citation>
    <scope>NUCLEOTIDE SEQUENCE [LARGE SCALE GENOMIC DNA]</scope>
    <source>
        <strain evidence="4">KACC 12602</strain>
    </source>
</reference>
<dbReference type="RefSeq" id="WP_378016525.1">
    <property type="nucleotide sequence ID" value="NZ_JBHSKT010000003.1"/>
</dbReference>
<evidence type="ECO:0000313" key="4">
    <source>
        <dbReference type="Proteomes" id="UP001596161"/>
    </source>
</evidence>
<dbReference type="EMBL" id="JBHSKT010000003">
    <property type="protein sequence ID" value="MFC5270153.1"/>
    <property type="molecule type" value="Genomic_DNA"/>
</dbReference>
<evidence type="ECO:0000256" key="1">
    <source>
        <dbReference type="SAM" id="SignalP"/>
    </source>
</evidence>
<feature type="chain" id="PRO_5045810235" evidence="1">
    <location>
        <begin position="23"/>
        <end position="373"/>
    </location>
</feature>
<evidence type="ECO:0000313" key="3">
    <source>
        <dbReference type="EMBL" id="MFC5270153.1"/>
    </source>
</evidence>
<dbReference type="Pfam" id="PF13568">
    <property type="entry name" value="OMP_b-brl_2"/>
    <property type="match status" value="1"/>
</dbReference>
<sequence>MKRLFLLAALGLATTTALPVSAADFGSTKASKDDTVLVKLANGAKMSLIVKNTEQLKSFQNYSLDSLMIMLNKYIAEAEKMEKKDVNGEDYTVSFRPAEKEKGKGRPEKVSITIKNDEKSQNVEKKDVFINVDYDDEGDTKTVKIGSDPNMNCNSDSTKTKKNANRRHQSGMNFDLGFNTFLNTEGTALDEAGLRTWGSRYVSINPYYQVRIGGVKSPLHLRTGVDFSFNNYMFDKNYVLLEDETSGRSETVLVKDPQNRNLEKSKLATSSANIPLMIIMDFDDKKGKSAFRFGVGGFVGYRLGSHTKIKYNLEGDDKKDKDQGNFNLEDLQYGLKATIGYRGFDLFANYNLNELFKDGRGPNANVMSFGITI</sequence>
<name>A0ABW0EAD9_9BACT</name>
<feature type="signal peptide" evidence="1">
    <location>
        <begin position="1"/>
        <end position="22"/>
    </location>
</feature>
<keyword evidence="1" id="KW-0732">Signal</keyword>
<dbReference type="Proteomes" id="UP001596161">
    <property type="component" value="Unassembled WGS sequence"/>
</dbReference>
<keyword evidence="4" id="KW-1185">Reference proteome</keyword>
<proteinExistence type="predicted"/>
<dbReference type="InterPro" id="IPR025665">
    <property type="entry name" value="Beta-barrel_OMP_2"/>
</dbReference>
<feature type="domain" description="Outer membrane protein beta-barrel" evidence="2">
    <location>
        <begin position="212"/>
        <end position="355"/>
    </location>
</feature>
<accession>A0ABW0EAD9</accession>
<organism evidence="3 4">
    <name type="scientific">Adhaeribacter terreus</name>
    <dbReference type="NCBI Taxonomy" id="529703"/>
    <lineage>
        <taxon>Bacteria</taxon>
        <taxon>Pseudomonadati</taxon>
        <taxon>Bacteroidota</taxon>
        <taxon>Cytophagia</taxon>
        <taxon>Cytophagales</taxon>
        <taxon>Hymenobacteraceae</taxon>
        <taxon>Adhaeribacter</taxon>
    </lineage>
</organism>